<dbReference type="PANTHER" id="PTHR46796">
    <property type="entry name" value="HTH-TYPE TRANSCRIPTIONAL ACTIVATOR RHAS-RELATED"/>
    <property type="match status" value="1"/>
</dbReference>
<dbReference type="SUPFAM" id="SSF51215">
    <property type="entry name" value="Regulatory protein AraC"/>
    <property type="match status" value="1"/>
</dbReference>
<organism evidence="5 6">
    <name type="scientific">Chitinophaga pinensis (strain ATCC 43595 / DSM 2588 / LMG 13176 / NBRC 15968 / NCIMB 11800 / UQM 2034)</name>
    <dbReference type="NCBI Taxonomy" id="485918"/>
    <lineage>
        <taxon>Bacteria</taxon>
        <taxon>Pseudomonadati</taxon>
        <taxon>Bacteroidota</taxon>
        <taxon>Chitinophagia</taxon>
        <taxon>Chitinophagales</taxon>
        <taxon>Chitinophagaceae</taxon>
        <taxon>Chitinophaga</taxon>
    </lineage>
</organism>
<evidence type="ECO:0000259" key="4">
    <source>
        <dbReference type="PROSITE" id="PS01124"/>
    </source>
</evidence>
<dbReference type="EMBL" id="CP001699">
    <property type="protein sequence ID" value="ACU62816.1"/>
    <property type="molecule type" value="Genomic_DNA"/>
</dbReference>
<dbReference type="SMART" id="SM00342">
    <property type="entry name" value="HTH_ARAC"/>
    <property type="match status" value="1"/>
</dbReference>
<evidence type="ECO:0000313" key="6">
    <source>
        <dbReference type="Proteomes" id="UP000002215"/>
    </source>
</evidence>
<proteinExistence type="predicted"/>
<evidence type="ECO:0000256" key="1">
    <source>
        <dbReference type="ARBA" id="ARBA00023015"/>
    </source>
</evidence>
<dbReference type="RefSeq" id="WP_012792984.1">
    <property type="nucleotide sequence ID" value="NC_013132.1"/>
</dbReference>
<dbReference type="AlphaFoldDB" id="A0A979G8P1"/>
<sequence length="270" mass="31559">MAERQVNRYAENVLTCSENQQYRGEMVLDDSALVRIISGELKMVHGDRHYTFGAGDTFLFPRNQLSTMMKNGKDGKPYKAVIMRLTTAYLRDYYTKNEVLLEPAHSPEMLCFDKTPLLDSFFASIFPYFELDNQLPEKLVQIKMEEAIEILRSINPHIDRVLSDFSEAGKINLADFMEKNYMFNIPLEKFSHLTGRSLTTFKRDFKKAFQTSPQRWLTRKRLELAHYQLSEQQRKPVDVYYETGFENLSHFSRAFKSHFGYTPTALLQGK</sequence>
<dbReference type="InterPro" id="IPR037923">
    <property type="entry name" value="HTH-like"/>
</dbReference>
<gene>
    <name evidence="5" type="ordered locus">Cpin_5386</name>
</gene>
<dbReference type="Gene3D" id="1.10.10.60">
    <property type="entry name" value="Homeodomain-like"/>
    <property type="match status" value="1"/>
</dbReference>
<dbReference type="GO" id="GO:0003700">
    <property type="term" value="F:DNA-binding transcription factor activity"/>
    <property type="evidence" value="ECO:0007669"/>
    <property type="project" value="InterPro"/>
</dbReference>
<reference evidence="6" key="1">
    <citation type="submission" date="2009-08" db="EMBL/GenBank/DDBJ databases">
        <title>The complete genome of Chitinophaga pinensis DSM 2588.</title>
        <authorList>
            <consortium name="US DOE Joint Genome Institute (JGI-PGF)"/>
            <person name="Lucas S."/>
            <person name="Copeland A."/>
            <person name="Lapidus A."/>
            <person name="Glavina del Rio T."/>
            <person name="Dalin E."/>
            <person name="Tice H."/>
            <person name="Bruce D."/>
            <person name="Goodwin L."/>
            <person name="Pitluck S."/>
            <person name="Kyrpides N."/>
            <person name="Mavromatis K."/>
            <person name="Ivanova N."/>
            <person name="Mikhailova N."/>
            <person name="Sims D."/>
            <person name="Meinche L."/>
            <person name="Brettin T."/>
            <person name="Detter J.C."/>
            <person name="Han C."/>
            <person name="Larimer F."/>
            <person name="Land M."/>
            <person name="Hauser L."/>
            <person name="Markowitz V."/>
            <person name="Cheng J.-F."/>
            <person name="Hugenholtz P."/>
            <person name="Woyke T."/>
            <person name="Wu D."/>
            <person name="Spring S."/>
            <person name="Klenk H.-P."/>
            <person name="Eisen J.A."/>
        </authorList>
    </citation>
    <scope>NUCLEOTIDE SEQUENCE [LARGE SCALE GENOMIC DNA]</scope>
    <source>
        <strain evidence="6">ATCC 43595 / DSM 2588 / LMG 13176 / NBRC 15968 / NCIMB 11800 / UQM 2034</strain>
    </source>
</reference>
<evidence type="ECO:0000313" key="5">
    <source>
        <dbReference type="EMBL" id="ACU62816.1"/>
    </source>
</evidence>
<dbReference type="InterPro" id="IPR009057">
    <property type="entry name" value="Homeodomain-like_sf"/>
</dbReference>
<dbReference type="InterPro" id="IPR054015">
    <property type="entry name" value="ExsA-like_N"/>
</dbReference>
<dbReference type="Pfam" id="PF22200">
    <property type="entry name" value="ExsA_N"/>
    <property type="match status" value="1"/>
</dbReference>
<dbReference type="PROSITE" id="PS01124">
    <property type="entry name" value="HTH_ARAC_FAMILY_2"/>
    <property type="match status" value="1"/>
</dbReference>
<dbReference type="Proteomes" id="UP000002215">
    <property type="component" value="Chromosome"/>
</dbReference>
<dbReference type="KEGG" id="cpi:Cpin_5386"/>
<dbReference type="PANTHER" id="PTHR46796:SF12">
    <property type="entry name" value="HTH-TYPE DNA-BINDING TRANSCRIPTIONAL ACTIVATOR EUTR"/>
    <property type="match status" value="1"/>
</dbReference>
<dbReference type="InterPro" id="IPR018060">
    <property type="entry name" value="HTH_AraC"/>
</dbReference>
<name>A0A979G8P1_CHIPD</name>
<feature type="domain" description="HTH araC/xylS-type" evidence="4">
    <location>
        <begin position="171"/>
        <end position="269"/>
    </location>
</feature>
<dbReference type="GO" id="GO:0043565">
    <property type="term" value="F:sequence-specific DNA binding"/>
    <property type="evidence" value="ECO:0007669"/>
    <property type="project" value="InterPro"/>
</dbReference>
<reference evidence="5 6" key="2">
    <citation type="journal article" date="2010" name="Stand. Genomic Sci.">
        <title>Complete genome sequence of Chitinophaga pinensis type strain (UQM 2034).</title>
        <authorList>
            <person name="Glavina Del Rio T."/>
            <person name="Abt B."/>
            <person name="Spring S."/>
            <person name="Lapidus A."/>
            <person name="Nolan M."/>
            <person name="Tice H."/>
            <person name="Copeland A."/>
            <person name="Cheng J.F."/>
            <person name="Chen F."/>
            <person name="Bruce D."/>
            <person name="Goodwin L."/>
            <person name="Pitluck S."/>
            <person name="Ivanova N."/>
            <person name="Mavromatis K."/>
            <person name="Mikhailova N."/>
            <person name="Pati A."/>
            <person name="Chen A."/>
            <person name="Palaniappan K."/>
            <person name="Land M."/>
            <person name="Hauser L."/>
            <person name="Chang Y.J."/>
            <person name="Jeffries C.D."/>
            <person name="Chain P."/>
            <person name="Saunders E."/>
            <person name="Detter J.C."/>
            <person name="Brettin T."/>
            <person name="Rohde M."/>
            <person name="Goker M."/>
            <person name="Bristow J."/>
            <person name="Eisen J.A."/>
            <person name="Markowitz V."/>
            <person name="Hugenholtz P."/>
            <person name="Kyrpides N.C."/>
            <person name="Klenk H.P."/>
            <person name="Lucas S."/>
        </authorList>
    </citation>
    <scope>NUCLEOTIDE SEQUENCE [LARGE SCALE GENOMIC DNA]</scope>
    <source>
        <strain evidence="6">ATCC 43595 / DSM 2588 / LMG 13176 / NBRC 15968 / NCIMB 11800 / UQM 2034</strain>
    </source>
</reference>
<dbReference type="Pfam" id="PF12833">
    <property type="entry name" value="HTH_18"/>
    <property type="match status" value="1"/>
</dbReference>
<keyword evidence="2" id="KW-0238">DNA-binding</keyword>
<evidence type="ECO:0000256" key="3">
    <source>
        <dbReference type="ARBA" id="ARBA00023163"/>
    </source>
</evidence>
<keyword evidence="3" id="KW-0804">Transcription</keyword>
<dbReference type="OrthoDB" id="4480133at2"/>
<protein>
    <submittedName>
        <fullName evidence="5">Transcriptional regulator, AraC family</fullName>
    </submittedName>
</protein>
<dbReference type="SUPFAM" id="SSF46689">
    <property type="entry name" value="Homeodomain-like"/>
    <property type="match status" value="1"/>
</dbReference>
<dbReference type="InterPro" id="IPR050204">
    <property type="entry name" value="AraC_XylS_family_regulators"/>
</dbReference>
<keyword evidence="1" id="KW-0805">Transcription regulation</keyword>
<evidence type="ECO:0000256" key="2">
    <source>
        <dbReference type="ARBA" id="ARBA00023125"/>
    </source>
</evidence>
<accession>A0A979G8P1</accession>